<gene>
    <name evidence="2" type="ORF">TSG867_LOCUS14176</name>
</gene>
<name>A0A820Q5B3_9BILA</name>
<dbReference type="Gene3D" id="3.40.50.300">
    <property type="entry name" value="P-loop containing nucleotide triphosphate hydrolases"/>
    <property type="match status" value="1"/>
</dbReference>
<evidence type="ECO:0000313" key="2">
    <source>
        <dbReference type="EMBL" id="CAF4416606.1"/>
    </source>
</evidence>
<feature type="domain" description="G" evidence="1">
    <location>
        <begin position="63"/>
        <end position="148"/>
    </location>
</feature>
<dbReference type="Proteomes" id="UP000663862">
    <property type="component" value="Unassembled WGS sequence"/>
</dbReference>
<dbReference type="CDD" id="cd00882">
    <property type="entry name" value="Ras_like_GTPase"/>
    <property type="match status" value="1"/>
</dbReference>
<comment type="caution">
    <text evidence="2">The sequence shown here is derived from an EMBL/GenBank/DDBJ whole genome shotgun (WGS) entry which is preliminary data.</text>
</comment>
<dbReference type="InterPro" id="IPR006073">
    <property type="entry name" value="GTP-bd"/>
</dbReference>
<protein>
    <recommendedName>
        <fullName evidence="1">G domain-containing protein</fullName>
    </recommendedName>
</protein>
<accession>A0A820Q5B3</accession>
<dbReference type="SUPFAM" id="SSF52540">
    <property type="entry name" value="P-loop containing nucleoside triphosphate hydrolases"/>
    <property type="match status" value="1"/>
</dbReference>
<reference evidence="2" key="1">
    <citation type="submission" date="2021-02" db="EMBL/GenBank/DDBJ databases">
        <authorList>
            <person name="Nowell W R."/>
        </authorList>
    </citation>
    <scope>NUCLEOTIDE SEQUENCE</scope>
</reference>
<sequence length="293" mass="33502">MSRPKDPYEQDSEEDDENLSDKMSYLGLGEAILVKKQNALQNREDRENIKAYIDKRLAEYDFLLCGRARVGKSTLINAMCRSTLAATDDSLDSVTRETVCYADVGYCGGEQYKINFWDTKGFENWSPQDIRLYVNKIVKRASPICLLFCAAPGTYACLPQLKEILQQCIKENIFFALICTNMWSHKDRDKVIEDFKNTVASVSVECNKKPVPGSGMYKDITFFGDVGLCTKVNSVEYVDEDLKVRKLPCGIQELVEAILDSLTDEKMRNVCERVKNNRNVLVKFIHFFGIRWT</sequence>
<dbReference type="Pfam" id="PF01926">
    <property type="entry name" value="MMR_HSR1"/>
    <property type="match status" value="1"/>
</dbReference>
<evidence type="ECO:0000313" key="3">
    <source>
        <dbReference type="Proteomes" id="UP000663862"/>
    </source>
</evidence>
<proteinExistence type="predicted"/>
<dbReference type="GO" id="GO:0005525">
    <property type="term" value="F:GTP binding"/>
    <property type="evidence" value="ECO:0007669"/>
    <property type="project" value="InterPro"/>
</dbReference>
<dbReference type="EMBL" id="CAJOBQ010000779">
    <property type="protein sequence ID" value="CAF4416606.1"/>
    <property type="molecule type" value="Genomic_DNA"/>
</dbReference>
<evidence type="ECO:0000259" key="1">
    <source>
        <dbReference type="Pfam" id="PF01926"/>
    </source>
</evidence>
<dbReference type="AlphaFoldDB" id="A0A820Q5B3"/>
<dbReference type="InterPro" id="IPR027417">
    <property type="entry name" value="P-loop_NTPase"/>
</dbReference>
<organism evidence="2 3">
    <name type="scientific">Rotaria socialis</name>
    <dbReference type="NCBI Taxonomy" id="392032"/>
    <lineage>
        <taxon>Eukaryota</taxon>
        <taxon>Metazoa</taxon>
        <taxon>Spiralia</taxon>
        <taxon>Gnathifera</taxon>
        <taxon>Rotifera</taxon>
        <taxon>Eurotatoria</taxon>
        <taxon>Bdelloidea</taxon>
        <taxon>Philodinida</taxon>
        <taxon>Philodinidae</taxon>
        <taxon>Rotaria</taxon>
    </lineage>
</organism>